<dbReference type="Proteomes" id="UP000663882">
    <property type="component" value="Unassembled WGS sequence"/>
</dbReference>
<protein>
    <submittedName>
        <fullName evidence="3">Uncharacterized protein</fullName>
    </submittedName>
</protein>
<sequence>MASSFFQTSLDDNTTTYDNQSYITTVNTVITEKSSINNIVSTTLNDSFDTLHNIIAAKPNYVNKSFIIELICSIIIIFVIAISALAFVRHYQHSQTQQKKQNEYVQNEKLSAHPFEEVLVAVSEPQSVEMTQTTPTAHAN</sequence>
<dbReference type="EMBL" id="CAJNOL010000302">
    <property type="protein sequence ID" value="CAF0993607.1"/>
    <property type="molecule type" value="Genomic_DNA"/>
</dbReference>
<evidence type="ECO:0000313" key="4">
    <source>
        <dbReference type="EMBL" id="CAF0993607.1"/>
    </source>
</evidence>
<evidence type="ECO:0000313" key="7">
    <source>
        <dbReference type="EMBL" id="CAF4093880.1"/>
    </source>
</evidence>
<dbReference type="Proteomes" id="UP000663874">
    <property type="component" value="Unassembled WGS sequence"/>
</dbReference>
<keyword evidence="9" id="KW-1185">Reference proteome</keyword>
<dbReference type="EMBL" id="CAJNOH010000189">
    <property type="protein sequence ID" value="CAF0935523.1"/>
    <property type="molecule type" value="Genomic_DNA"/>
</dbReference>
<reference evidence="3" key="1">
    <citation type="submission" date="2021-02" db="EMBL/GenBank/DDBJ databases">
        <authorList>
            <person name="Nowell W R."/>
        </authorList>
    </citation>
    <scope>NUCLEOTIDE SEQUENCE</scope>
</reference>
<keyword evidence="1" id="KW-0472">Membrane</keyword>
<name>A0A814C5T1_9BILA</name>
<organism evidence="3 8">
    <name type="scientific">Rotaria sordida</name>
    <dbReference type="NCBI Taxonomy" id="392033"/>
    <lineage>
        <taxon>Eukaryota</taxon>
        <taxon>Metazoa</taxon>
        <taxon>Spiralia</taxon>
        <taxon>Gnathifera</taxon>
        <taxon>Rotifera</taxon>
        <taxon>Eurotatoria</taxon>
        <taxon>Bdelloidea</taxon>
        <taxon>Philodinida</taxon>
        <taxon>Philodinidae</taxon>
        <taxon>Rotaria</taxon>
    </lineage>
</organism>
<evidence type="ECO:0000313" key="2">
    <source>
        <dbReference type="EMBL" id="CAF0903383.1"/>
    </source>
</evidence>
<comment type="caution">
    <text evidence="3">The sequence shown here is derived from an EMBL/GenBank/DDBJ whole genome shotgun (WGS) entry which is preliminary data.</text>
</comment>
<dbReference type="Proteomes" id="UP000663854">
    <property type="component" value="Unassembled WGS sequence"/>
</dbReference>
<evidence type="ECO:0000313" key="6">
    <source>
        <dbReference type="EMBL" id="CAF3886883.1"/>
    </source>
</evidence>
<dbReference type="EMBL" id="CAJNOU010000179">
    <property type="protein sequence ID" value="CAF0903383.1"/>
    <property type="molecule type" value="Genomic_DNA"/>
</dbReference>
<evidence type="ECO:0000313" key="3">
    <source>
        <dbReference type="EMBL" id="CAF0935523.1"/>
    </source>
</evidence>
<keyword evidence="1" id="KW-1133">Transmembrane helix</keyword>
<gene>
    <name evidence="7" type="ORF">FNK824_LOCUS31041</name>
    <name evidence="4" type="ORF">JXQ802_LOCUS13800</name>
    <name evidence="6" type="ORF">OTI717_LOCUS23057</name>
    <name evidence="3" type="ORF">PYM288_LOCUS11293</name>
    <name evidence="5" type="ORF">RFH988_LOCUS13866</name>
    <name evidence="2" type="ORF">SEV965_LOCUS5754</name>
</gene>
<keyword evidence="1" id="KW-0812">Transmembrane</keyword>
<dbReference type="Proteomes" id="UP000663870">
    <property type="component" value="Unassembled WGS sequence"/>
</dbReference>
<evidence type="ECO:0000256" key="1">
    <source>
        <dbReference type="SAM" id="Phobius"/>
    </source>
</evidence>
<dbReference type="OrthoDB" id="10438819at2759"/>
<dbReference type="EMBL" id="CAJNOO010000625">
    <property type="protein sequence ID" value="CAF0995063.1"/>
    <property type="molecule type" value="Genomic_DNA"/>
</dbReference>
<evidence type="ECO:0000313" key="5">
    <source>
        <dbReference type="EMBL" id="CAF0995063.1"/>
    </source>
</evidence>
<dbReference type="EMBL" id="CAJOBE010009821">
    <property type="protein sequence ID" value="CAF4093880.1"/>
    <property type="molecule type" value="Genomic_DNA"/>
</dbReference>
<accession>A0A814C5T1</accession>
<evidence type="ECO:0000313" key="9">
    <source>
        <dbReference type="Proteomes" id="UP000663870"/>
    </source>
</evidence>
<dbReference type="Proteomes" id="UP000663889">
    <property type="component" value="Unassembled WGS sequence"/>
</dbReference>
<proteinExistence type="predicted"/>
<dbReference type="Proteomes" id="UP000663823">
    <property type="component" value="Unassembled WGS sequence"/>
</dbReference>
<dbReference type="AlphaFoldDB" id="A0A814C5T1"/>
<dbReference type="EMBL" id="CAJOAX010004046">
    <property type="protein sequence ID" value="CAF3886883.1"/>
    <property type="molecule type" value="Genomic_DNA"/>
</dbReference>
<feature type="transmembrane region" description="Helical" evidence="1">
    <location>
        <begin position="66"/>
        <end position="88"/>
    </location>
</feature>
<evidence type="ECO:0000313" key="8">
    <source>
        <dbReference type="Proteomes" id="UP000663854"/>
    </source>
</evidence>